<reference evidence="3" key="1">
    <citation type="journal article" date="2011" name="FEMS Microbiol. Ecol.">
        <title>Polyketide synthase pathways identified from a metagenomic library are derived from soil Acidobacteria.</title>
        <authorList>
            <person name="Parsley L.C."/>
            <person name="Linneman J."/>
            <person name="Goode A.M."/>
            <person name="Becklund K."/>
            <person name="George I."/>
            <person name="Goodman R.M."/>
            <person name="Lopanik N.B."/>
            <person name="Liles M.R."/>
        </authorList>
    </citation>
    <scope>NUCLEOTIDE SEQUENCE</scope>
</reference>
<keyword evidence="2" id="KW-0732">Signal</keyword>
<evidence type="ECO:0000256" key="1">
    <source>
        <dbReference type="SAM" id="Phobius"/>
    </source>
</evidence>
<protein>
    <recommendedName>
        <fullName evidence="4">HupE/UreJ family protein</fullName>
    </recommendedName>
</protein>
<evidence type="ECO:0000256" key="2">
    <source>
        <dbReference type="SAM" id="SignalP"/>
    </source>
</evidence>
<name>F8TTJ4_9BACT</name>
<evidence type="ECO:0008006" key="4">
    <source>
        <dbReference type="Google" id="ProtNLM"/>
    </source>
</evidence>
<feature type="signal peptide" evidence="2">
    <location>
        <begin position="1"/>
        <end position="20"/>
    </location>
</feature>
<keyword evidence="1" id="KW-1133">Transmembrane helix</keyword>
<dbReference type="AlphaFoldDB" id="F8TTJ4"/>
<keyword evidence="1" id="KW-0812">Transmembrane</keyword>
<organism evidence="3">
    <name type="scientific">uncultured Acidobacteria bacterium A11</name>
    <dbReference type="NCBI Taxonomy" id="1036854"/>
    <lineage>
        <taxon>Bacteria</taxon>
        <taxon>Pseudomonadati</taxon>
        <taxon>Acidobacteriota</taxon>
        <taxon>environmental samples</taxon>
    </lineage>
</organism>
<accession>F8TTJ4</accession>
<dbReference type="EMBL" id="JF342591">
    <property type="protein sequence ID" value="AEH26505.1"/>
    <property type="molecule type" value="Genomic_DNA"/>
</dbReference>
<dbReference type="Pfam" id="PF13795">
    <property type="entry name" value="HupE_UreJ_2"/>
    <property type="match status" value="1"/>
</dbReference>
<evidence type="ECO:0000313" key="3">
    <source>
        <dbReference type="EMBL" id="AEH26505.1"/>
    </source>
</evidence>
<feature type="chain" id="PRO_5003378682" description="HupE/UreJ family protein" evidence="2">
    <location>
        <begin position="21"/>
        <end position="328"/>
    </location>
</feature>
<proteinExistence type="predicted"/>
<feature type="transmembrane region" description="Helical" evidence="1">
    <location>
        <begin position="268"/>
        <end position="292"/>
    </location>
</feature>
<feature type="transmembrane region" description="Helical" evidence="1">
    <location>
        <begin position="152"/>
        <end position="169"/>
    </location>
</feature>
<feature type="transmembrane region" description="Helical" evidence="1">
    <location>
        <begin position="235"/>
        <end position="256"/>
    </location>
</feature>
<keyword evidence="1" id="KW-0472">Membrane</keyword>
<sequence>MKRALLLPISLAVVASGLSAHEVRPAYLELRQTGPEIYDALWKVPGQGENLRLGIYVELPAGTTNVTLPRASMANNAFTERWTFRRAGGLTGGTILIAGLTATMTDVLVRLERIDGSAQVTRLTPATPAFTVEAAPGALEVARTYTALGIEHILTGIDHLLFVLALLIITQGGWRLVKTVTAFTISHCLALTAATLGWVHIPPPPVEAVIALSIVFVAAEIIRQQRGVEGITARAPWLVAFAFGLVHGLGFAGGLSEAGLPAGHIPSALLFFSIGVETGHFLFIGVVLAFIALVRRIRMPLPRWAQLVPPYAIGATAMFWVIQRVASF</sequence>
<feature type="transmembrane region" description="Helical" evidence="1">
    <location>
        <begin position="176"/>
        <end position="199"/>
    </location>
</feature>
<feature type="transmembrane region" description="Helical" evidence="1">
    <location>
        <begin position="205"/>
        <end position="223"/>
    </location>
</feature>
<feature type="transmembrane region" description="Helical" evidence="1">
    <location>
        <begin position="304"/>
        <end position="322"/>
    </location>
</feature>
<dbReference type="InterPro" id="IPR032809">
    <property type="entry name" value="Put_HupE_UreJ"/>
</dbReference>